<reference evidence="6 7" key="1">
    <citation type="submission" date="2023-05" db="EMBL/GenBank/DDBJ databases">
        <title>Streptantibioticus silvisoli sp. nov., acidotolerant actinomycetes 1 from pine litter.</title>
        <authorList>
            <person name="Swiecimska M."/>
            <person name="Golinska P."/>
            <person name="Sangal V."/>
            <person name="Wachnowicz B."/>
            <person name="Goodfellow M."/>
        </authorList>
    </citation>
    <scope>NUCLEOTIDE SEQUENCE</scope>
    <source>
        <strain evidence="6">SL13</strain>
        <strain evidence="5 7">SL54</strain>
    </source>
</reference>
<evidence type="ECO:0000313" key="7">
    <source>
        <dbReference type="Proteomes" id="UP001156398"/>
    </source>
</evidence>
<evidence type="ECO:0000256" key="1">
    <source>
        <dbReference type="ARBA" id="ARBA00006484"/>
    </source>
</evidence>
<keyword evidence="7" id="KW-1185">Reference proteome</keyword>
<evidence type="ECO:0000313" key="6">
    <source>
        <dbReference type="EMBL" id="MDI5970865.1"/>
    </source>
</evidence>
<dbReference type="PANTHER" id="PTHR43618">
    <property type="entry name" value="7-ALPHA-HYDROXYSTEROID DEHYDROGENASE"/>
    <property type="match status" value="1"/>
</dbReference>
<comment type="similarity">
    <text evidence="1">Belongs to the short-chain dehydrogenases/reductases (SDR) family.</text>
</comment>
<keyword evidence="2" id="KW-0521">NADP</keyword>
<dbReference type="PANTHER" id="PTHR43618:SF8">
    <property type="entry name" value="7ALPHA-HYDROXYSTEROID DEHYDROGENASE"/>
    <property type="match status" value="1"/>
</dbReference>
<dbReference type="PRINTS" id="PR00081">
    <property type="entry name" value="GDHRDH"/>
</dbReference>
<gene>
    <name evidence="5" type="ORF">POF43_018185</name>
    <name evidence="6" type="ORF">POF50_016195</name>
</gene>
<dbReference type="Proteomes" id="UP001156398">
    <property type="component" value="Unassembled WGS sequence"/>
</dbReference>
<dbReference type="FunFam" id="3.40.50.720:FF:000084">
    <property type="entry name" value="Short-chain dehydrogenase reductase"/>
    <property type="match status" value="1"/>
</dbReference>
<protein>
    <submittedName>
        <fullName evidence="6">SDR family oxidoreductase</fullName>
    </submittedName>
</protein>
<keyword evidence="3" id="KW-0560">Oxidoreductase</keyword>
<proteinExistence type="inferred from homology"/>
<dbReference type="SUPFAM" id="SSF51735">
    <property type="entry name" value="NAD(P)-binding Rossmann-fold domains"/>
    <property type="match status" value="1"/>
</dbReference>
<organism evidence="6">
    <name type="scientific">Streptantibioticus silvisoli</name>
    <dbReference type="NCBI Taxonomy" id="2705255"/>
    <lineage>
        <taxon>Bacteria</taxon>
        <taxon>Bacillati</taxon>
        <taxon>Actinomycetota</taxon>
        <taxon>Actinomycetes</taxon>
        <taxon>Kitasatosporales</taxon>
        <taxon>Streptomycetaceae</taxon>
        <taxon>Streptantibioticus</taxon>
    </lineage>
</organism>
<dbReference type="EMBL" id="JABXJJ020000018">
    <property type="protein sequence ID" value="MDI5970865.1"/>
    <property type="molecule type" value="Genomic_DNA"/>
</dbReference>
<evidence type="ECO:0000259" key="4">
    <source>
        <dbReference type="SMART" id="SM00822"/>
    </source>
</evidence>
<dbReference type="SMART" id="SM00822">
    <property type="entry name" value="PKS_KR"/>
    <property type="match status" value="1"/>
</dbReference>
<dbReference type="CDD" id="cd05233">
    <property type="entry name" value="SDR_c"/>
    <property type="match status" value="1"/>
</dbReference>
<dbReference type="InterPro" id="IPR002347">
    <property type="entry name" value="SDR_fam"/>
</dbReference>
<dbReference type="GO" id="GO:0016491">
    <property type="term" value="F:oxidoreductase activity"/>
    <property type="evidence" value="ECO:0007669"/>
    <property type="project" value="UniProtKB-KW"/>
</dbReference>
<evidence type="ECO:0000256" key="3">
    <source>
        <dbReference type="ARBA" id="ARBA00023002"/>
    </source>
</evidence>
<feature type="domain" description="Ketoreductase" evidence="4">
    <location>
        <begin position="9"/>
        <end position="184"/>
    </location>
</feature>
<evidence type="ECO:0000256" key="2">
    <source>
        <dbReference type="ARBA" id="ARBA00022857"/>
    </source>
</evidence>
<dbReference type="RefSeq" id="WP_271314252.1">
    <property type="nucleotide sequence ID" value="NZ_JAAGKO020000025.1"/>
</dbReference>
<evidence type="ECO:0000313" key="5">
    <source>
        <dbReference type="EMBL" id="MDI5964632.1"/>
    </source>
</evidence>
<name>A0AA90H8N8_9ACTN</name>
<dbReference type="EMBL" id="JAAGKO020000025">
    <property type="protein sequence ID" value="MDI5964632.1"/>
    <property type="molecule type" value="Genomic_DNA"/>
</dbReference>
<accession>A0AA90H8N8</accession>
<dbReference type="InterPro" id="IPR057326">
    <property type="entry name" value="KR_dom"/>
</dbReference>
<dbReference type="InterPro" id="IPR036291">
    <property type="entry name" value="NAD(P)-bd_dom_sf"/>
</dbReference>
<dbReference type="Pfam" id="PF13561">
    <property type="entry name" value="adh_short_C2"/>
    <property type="match status" value="1"/>
</dbReference>
<dbReference type="Gene3D" id="3.40.50.720">
    <property type="entry name" value="NAD(P)-binding Rossmann-like Domain"/>
    <property type="match status" value="1"/>
</dbReference>
<dbReference type="InterPro" id="IPR052178">
    <property type="entry name" value="Sec_Metab_Biosynth_SDR"/>
</dbReference>
<dbReference type="AlphaFoldDB" id="A0AA90H8N8"/>
<sequence length="250" mass="26083">MGEQKLKDKIAVITGGSSGIGLESARLFRRHGAQVVIAGRDEARLEAACGELGADVMTVAADLSTLEGVGVLLREVESRFGRLDVLFANAGTADCPPLREITEADFDRIVAVNVKGVFFTVVEALDLLTEHASVVLTSAAHGRGALGDPLHAMTKAAVRSLARTLAADEEVLARGIRVNSLSPGSIRTPLTSSADPAVIKALDHYIDTTVPMRRWGTAQEAARAALFLAGPDSAYTTGADIAVDGGLAQL</sequence>
<comment type="caution">
    <text evidence="6">The sequence shown here is derived from an EMBL/GenBank/DDBJ whole genome shotgun (WGS) entry which is preliminary data.</text>
</comment>